<sequence length="119" mass="13198">MIMEQDLFEVSLCCGLRPAITAAKTTPKRCPEQYAFNLPDLLCHSLSKQSSPATNLSSATTIVMSFHFKHLYSCFIITRAGGRVRRPRPVKLGVAESVRARLGSIRVNPGFILEDDKMS</sequence>
<reference evidence="1" key="1">
    <citation type="journal article" date="2023" name="Nat. Commun.">
        <title>Diploid and tetraploid genomes of Acorus and the evolution of monocots.</title>
        <authorList>
            <person name="Ma L."/>
            <person name="Liu K.W."/>
            <person name="Li Z."/>
            <person name="Hsiao Y.Y."/>
            <person name="Qi Y."/>
            <person name="Fu T."/>
            <person name="Tang G.D."/>
            <person name="Zhang D."/>
            <person name="Sun W.H."/>
            <person name="Liu D.K."/>
            <person name="Li Y."/>
            <person name="Chen G.Z."/>
            <person name="Liu X.D."/>
            <person name="Liao X.Y."/>
            <person name="Jiang Y.T."/>
            <person name="Yu X."/>
            <person name="Hao Y."/>
            <person name="Huang J."/>
            <person name="Zhao X.W."/>
            <person name="Ke S."/>
            <person name="Chen Y.Y."/>
            <person name="Wu W.L."/>
            <person name="Hsu J.L."/>
            <person name="Lin Y.F."/>
            <person name="Huang M.D."/>
            <person name="Li C.Y."/>
            <person name="Huang L."/>
            <person name="Wang Z.W."/>
            <person name="Zhao X."/>
            <person name="Zhong W.Y."/>
            <person name="Peng D.H."/>
            <person name="Ahmad S."/>
            <person name="Lan S."/>
            <person name="Zhang J.S."/>
            <person name="Tsai W.C."/>
            <person name="Van de Peer Y."/>
            <person name="Liu Z.J."/>
        </authorList>
    </citation>
    <scope>NUCLEOTIDE SEQUENCE</scope>
    <source>
        <strain evidence="1">CP</strain>
    </source>
</reference>
<dbReference type="AlphaFoldDB" id="A0AAV9BYC6"/>
<comment type="caution">
    <text evidence="1">The sequence shown here is derived from an EMBL/GenBank/DDBJ whole genome shotgun (WGS) entry which is preliminary data.</text>
</comment>
<accession>A0AAV9BYC6</accession>
<evidence type="ECO:0000313" key="2">
    <source>
        <dbReference type="Proteomes" id="UP001180020"/>
    </source>
</evidence>
<gene>
    <name evidence="1" type="ORF">QJS10_CPB22g00878</name>
</gene>
<name>A0AAV9BYC6_ACOCL</name>
<keyword evidence="2" id="KW-1185">Reference proteome</keyword>
<evidence type="ECO:0000313" key="1">
    <source>
        <dbReference type="EMBL" id="KAK1281800.1"/>
    </source>
</evidence>
<dbReference type="EMBL" id="JAUJYO010000022">
    <property type="protein sequence ID" value="KAK1281800.1"/>
    <property type="molecule type" value="Genomic_DNA"/>
</dbReference>
<protein>
    <submittedName>
        <fullName evidence="1">Uncharacterized protein</fullName>
    </submittedName>
</protein>
<reference evidence="1" key="2">
    <citation type="submission" date="2023-06" db="EMBL/GenBank/DDBJ databases">
        <authorList>
            <person name="Ma L."/>
            <person name="Liu K.-W."/>
            <person name="Li Z."/>
            <person name="Hsiao Y.-Y."/>
            <person name="Qi Y."/>
            <person name="Fu T."/>
            <person name="Tang G."/>
            <person name="Zhang D."/>
            <person name="Sun W.-H."/>
            <person name="Liu D.-K."/>
            <person name="Li Y."/>
            <person name="Chen G.-Z."/>
            <person name="Liu X.-D."/>
            <person name="Liao X.-Y."/>
            <person name="Jiang Y.-T."/>
            <person name="Yu X."/>
            <person name="Hao Y."/>
            <person name="Huang J."/>
            <person name="Zhao X.-W."/>
            <person name="Ke S."/>
            <person name="Chen Y.-Y."/>
            <person name="Wu W.-L."/>
            <person name="Hsu J.-L."/>
            <person name="Lin Y.-F."/>
            <person name="Huang M.-D."/>
            <person name="Li C.-Y."/>
            <person name="Huang L."/>
            <person name="Wang Z.-W."/>
            <person name="Zhao X."/>
            <person name="Zhong W.-Y."/>
            <person name="Peng D.-H."/>
            <person name="Ahmad S."/>
            <person name="Lan S."/>
            <person name="Zhang J.-S."/>
            <person name="Tsai W.-C."/>
            <person name="Van De Peer Y."/>
            <person name="Liu Z.-J."/>
        </authorList>
    </citation>
    <scope>NUCLEOTIDE SEQUENCE</scope>
    <source>
        <strain evidence="1">CP</strain>
        <tissue evidence="1">Leaves</tissue>
    </source>
</reference>
<dbReference type="Proteomes" id="UP001180020">
    <property type="component" value="Unassembled WGS sequence"/>
</dbReference>
<proteinExistence type="predicted"/>
<organism evidence="1 2">
    <name type="scientific">Acorus calamus</name>
    <name type="common">Sweet flag</name>
    <dbReference type="NCBI Taxonomy" id="4465"/>
    <lineage>
        <taxon>Eukaryota</taxon>
        <taxon>Viridiplantae</taxon>
        <taxon>Streptophyta</taxon>
        <taxon>Embryophyta</taxon>
        <taxon>Tracheophyta</taxon>
        <taxon>Spermatophyta</taxon>
        <taxon>Magnoliopsida</taxon>
        <taxon>Liliopsida</taxon>
        <taxon>Acoraceae</taxon>
        <taxon>Acorus</taxon>
    </lineage>
</organism>